<dbReference type="Gene3D" id="2.60.120.200">
    <property type="match status" value="1"/>
</dbReference>
<evidence type="ECO:0000313" key="3">
    <source>
        <dbReference type="EMBL" id="KAJ3051238.1"/>
    </source>
</evidence>
<evidence type="ECO:0000256" key="1">
    <source>
        <dbReference type="SAM" id="MobiDB-lite"/>
    </source>
</evidence>
<dbReference type="EMBL" id="JADGJD010000419">
    <property type="protein sequence ID" value="KAJ3051238.1"/>
    <property type="molecule type" value="Genomic_DNA"/>
</dbReference>
<accession>A0AAD5SCP6</accession>
<dbReference type="PANTHER" id="PTHR40124:SF1">
    <property type="entry name" value="DISAGGREGATASE RELATED REPEAT PROTEIN"/>
    <property type="match status" value="1"/>
</dbReference>
<gene>
    <name evidence="3" type="ORF">HK097_007777</name>
</gene>
<proteinExistence type="predicted"/>
<feature type="compositionally biased region" description="Low complexity" evidence="1">
    <location>
        <begin position="66"/>
        <end position="78"/>
    </location>
</feature>
<comment type="caution">
    <text evidence="3">The sequence shown here is derived from an EMBL/GenBank/DDBJ whole genome shotgun (WGS) entry which is preliminary data.</text>
</comment>
<keyword evidence="4" id="KW-1185">Reference proteome</keyword>
<dbReference type="InterPro" id="IPR048958">
    <property type="entry name" value="Polysacc_lyase_14"/>
</dbReference>
<feature type="region of interest" description="Disordered" evidence="1">
    <location>
        <begin position="65"/>
        <end position="84"/>
    </location>
</feature>
<dbReference type="Pfam" id="PF21294">
    <property type="entry name" value="Polysacc_lyase_14"/>
    <property type="match status" value="1"/>
</dbReference>
<name>A0AAD5SCP6_9FUNG</name>
<reference evidence="3" key="1">
    <citation type="submission" date="2020-05" db="EMBL/GenBank/DDBJ databases">
        <title>Phylogenomic resolution of chytrid fungi.</title>
        <authorList>
            <person name="Stajich J.E."/>
            <person name="Amses K."/>
            <person name="Simmons R."/>
            <person name="Seto K."/>
            <person name="Myers J."/>
            <person name="Bonds A."/>
            <person name="Quandt C.A."/>
            <person name="Barry K."/>
            <person name="Liu P."/>
            <person name="Grigoriev I."/>
            <person name="Longcore J.E."/>
            <person name="James T.Y."/>
        </authorList>
    </citation>
    <scope>NUCLEOTIDE SEQUENCE</scope>
    <source>
        <strain evidence="3">JEL0318</strain>
    </source>
</reference>
<dbReference type="AlphaFoldDB" id="A0AAD5SCP6"/>
<feature type="domain" description="Polysaccharide lyase 14" evidence="2">
    <location>
        <begin position="118"/>
        <end position="324"/>
    </location>
</feature>
<sequence length="330" mass="34969">MLALSITPQSVSAAAACKDLGCGAGCPHACPFGFPCSTAADCLSGSCSGGYCDIGSPTKLGAVNKPAAPAAQPTTTGTSGSGTWGLPDFSAGSLAPLKIKKDSYGQNNRAIVSDPAGTGKKVLRIFYPARSYNPSGSPRGGTGFYGVPVDISKAKEATFQFQIYFPAGFNFVKGGKLPGLYGGREGCSGGDPAKDCFSTRFMFRKSGSAEIYLYVQDKKQDPGFCKVPPLSVCNGVYGNSIGRGAFTYTPGKWQTLMQRIVLNDPGKTNGRVQVWSNGKLVIDFNKVMWRDKPFGFVGIDFETFFGGSDRSWATPTDQYVYFKGMSLSWA</sequence>
<dbReference type="PANTHER" id="PTHR40124">
    <property type="match status" value="1"/>
</dbReference>
<evidence type="ECO:0000313" key="4">
    <source>
        <dbReference type="Proteomes" id="UP001212841"/>
    </source>
</evidence>
<dbReference type="Proteomes" id="UP001212841">
    <property type="component" value="Unassembled WGS sequence"/>
</dbReference>
<evidence type="ECO:0000259" key="2">
    <source>
        <dbReference type="Pfam" id="PF21294"/>
    </source>
</evidence>
<organism evidence="3 4">
    <name type="scientific">Rhizophlyctis rosea</name>
    <dbReference type="NCBI Taxonomy" id="64517"/>
    <lineage>
        <taxon>Eukaryota</taxon>
        <taxon>Fungi</taxon>
        <taxon>Fungi incertae sedis</taxon>
        <taxon>Chytridiomycota</taxon>
        <taxon>Chytridiomycota incertae sedis</taxon>
        <taxon>Chytridiomycetes</taxon>
        <taxon>Rhizophlyctidales</taxon>
        <taxon>Rhizophlyctidaceae</taxon>
        <taxon>Rhizophlyctis</taxon>
    </lineage>
</organism>
<protein>
    <recommendedName>
        <fullName evidence="2">Polysaccharide lyase 14 domain-containing protein</fullName>
    </recommendedName>
</protein>